<sequence>MHPQHLPPTNATTTISPHWNHSLINNPNDSGTCLREINMTSSRNYHKLDAATGTDDKGVDLNGKKKRVEQKPKTEEVEVKEKRENKEGARGNTEMEKMIIKNGVKYHGDG</sequence>
<feature type="region of interest" description="Disordered" evidence="1">
    <location>
        <begin position="48"/>
        <end position="93"/>
    </location>
</feature>
<dbReference type="AlphaFoldDB" id="A0AAN9K5W0"/>
<protein>
    <submittedName>
        <fullName evidence="2">Uncharacterized protein</fullName>
    </submittedName>
</protein>
<reference evidence="2 3" key="1">
    <citation type="submission" date="2024-01" db="EMBL/GenBank/DDBJ databases">
        <title>The genomes of 5 underutilized Papilionoideae crops provide insights into root nodulation and disease resistance.</title>
        <authorList>
            <person name="Yuan L."/>
        </authorList>
    </citation>
    <scope>NUCLEOTIDE SEQUENCE [LARGE SCALE GENOMIC DNA]</scope>
    <source>
        <strain evidence="2">LY-2023</strain>
        <tissue evidence="2">Leaf</tissue>
    </source>
</reference>
<evidence type="ECO:0000313" key="2">
    <source>
        <dbReference type="EMBL" id="KAK7311845.1"/>
    </source>
</evidence>
<dbReference type="EMBL" id="JAYKXN010000002">
    <property type="protein sequence ID" value="KAK7311845.1"/>
    <property type="molecule type" value="Genomic_DNA"/>
</dbReference>
<comment type="caution">
    <text evidence="2">The sequence shown here is derived from an EMBL/GenBank/DDBJ whole genome shotgun (WGS) entry which is preliminary data.</text>
</comment>
<organism evidence="2 3">
    <name type="scientific">Clitoria ternatea</name>
    <name type="common">Butterfly pea</name>
    <dbReference type="NCBI Taxonomy" id="43366"/>
    <lineage>
        <taxon>Eukaryota</taxon>
        <taxon>Viridiplantae</taxon>
        <taxon>Streptophyta</taxon>
        <taxon>Embryophyta</taxon>
        <taxon>Tracheophyta</taxon>
        <taxon>Spermatophyta</taxon>
        <taxon>Magnoliopsida</taxon>
        <taxon>eudicotyledons</taxon>
        <taxon>Gunneridae</taxon>
        <taxon>Pentapetalae</taxon>
        <taxon>rosids</taxon>
        <taxon>fabids</taxon>
        <taxon>Fabales</taxon>
        <taxon>Fabaceae</taxon>
        <taxon>Papilionoideae</taxon>
        <taxon>50 kb inversion clade</taxon>
        <taxon>NPAAA clade</taxon>
        <taxon>indigoferoid/millettioid clade</taxon>
        <taxon>Phaseoleae</taxon>
        <taxon>Clitoria</taxon>
    </lineage>
</organism>
<gene>
    <name evidence="2" type="ORF">RJT34_10248</name>
</gene>
<evidence type="ECO:0000313" key="3">
    <source>
        <dbReference type="Proteomes" id="UP001359559"/>
    </source>
</evidence>
<proteinExistence type="predicted"/>
<evidence type="ECO:0000256" key="1">
    <source>
        <dbReference type="SAM" id="MobiDB-lite"/>
    </source>
</evidence>
<name>A0AAN9K5W0_CLITE</name>
<dbReference type="Proteomes" id="UP001359559">
    <property type="component" value="Unassembled WGS sequence"/>
</dbReference>
<keyword evidence="3" id="KW-1185">Reference proteome</keyword>
<accession>A0AAN9K5W0</accession>